<keyword evidence="2 7" id="KW-0001">2Fe-2S</keyword>
<sequence length="165" mass="17931">MVKQWITELGGGPSSTVPLLQAIQGKYGYLPRKAMDLIVEHTEITGRQIYGVATFYAQFRLRPVGRYMIKVCHGTACHVQGADRLNTALRHSLNIHDEAQDTAENGSYTLENVACVGCCSQAPLMVIGKEVIGNINGAGAQKALRKHARGVQEVLPKAEKQSVNS</sequence>
<dbReference type="PANTHER" id="PTHR43342">
    <property type="entry name" value="NADH-QUINONE OXIDOREDUCTASE, E SUBUNIT"/>
    <property type="match status" value="1"/>
</dbReference>
<dbReference type="GO" id="GO:0046872">
    <property type="term" value="F:metal ion binding"/>
    <property type="evidence" value="ECO:0007669"/>
    <property type="project" value="UniProtKB-KW"/>
</dbReference>
<dbReference type="GO" id="GO:0051537">
    <property type="term" value="F:2 iron, 2 sulfur cluster binding"/>
    <property type="evidence" value="ECO:0007669"/>
    <property type="project" value="UniProtKB-KW"/>
</dbReference>
<comment type="cofactor">
    <cofactor evidence="7">
        <name>[2Fe-2S] cluster</name>
        <dbReference type="ChEBI" id="CHEBI:190135"/>
    </cofactor>
    <text evidence="7">Binds 1 [2Fe-2S] cluster.</text>
</comment>
<evidence type="ECO:0000256" key="4">
    <source>
        <dbReference type="ARBA" id="ARBA00023004"/>
    </source>
</evidence>
<feature type="binding site" evidence="7">
    <location>
        <position position="119"/>
    </location>
    <ligand>
        <name>[2Fe-2S] cluster</name>
        <dbReference type="ChEBI" id="CHEBI:190135"/>
    </ligand>
</feature>
<evidence type="ECO:0008006" key="10">
    <source>
        <dbReference type="Google" id="ProtNLM"/>
    </source>
</evidence>
<keyword evidence="5 7" id="KW-0411">Iron-sulfur</keyword>
<comment type="similarity">
    <text evidence="1">Belongs to the complex I 24 kDa subunit family.</text>
</comment>
<keyword evidence="3 7" id="KW-0479">Metal-binding</keyword>
<evidence type="ECO:0000256" key="1">
    <source>
        <dbReference type="ARBA" id="ARBA00010643"/>
    </source>
</evidence>
<comment type="caution">
    <text evidence="8">The sequence shown here is derived from an EMBL/GenBank/DDBJ whole genome shotgun (WGS) entry which is preliminary data.</text>
</comment>
<dbReference type="InterPro" id="IPR028431">
    <property type="entry name" value="NADP_DH_HndA-like"/>
</dbReference>
<evidence type="ECO:0000313" key="9">
    <source>
        <dbReference type="Proteomes" id="UP000177583"/>
    </source>
</evidence>
<feature type="binding site" evidence="7">
    <location>
        <position position="72"/>
    </location>
    <ligand>
        <name>[2Fe-2S] cluster</name>
        <dbReference type="ChEBI" id="CHEBI:190135"/>
    </ligand>
</feature>
<evidence type="ECO:0000256" key="7">
    <source>
        <dbReference type="PIRSR" id="PIRSR000216-1"/>
    </source>
</evidence>
<evidence type="ECO:0000256" key="2">
    <source>
        <dbReference type="ARBA" id="ARBA00022714"/>
    </source>
</evidence>
<dbReference type="AlphaFoldDB" id="A0A1F6GSL7"/>
<dbReference type="SUPFAM" id="SSF52833">
    <property type="entry name" value="Thioredoxin-like"/>
    <property type="match status" value="1"/>
</dbReference>
<feature type="binding site" evidence="7">
    <location>
        <position position="77"/>
    </location>
    <ligand>
        <name>[2Fe-2S] cluster</name>
        <dbReference type="ChEBI" id="CHEBI:190135"/>
    </ligand>
</feature>
<keyword evidence="4 7" id="KW-0408">Iron</keyword>
<protein>
    <recommendedName>
        <fullName evidence="10">NADH dehydrogenase</fullName>
    </recommendedName>
</protein>
<dbReference type="PIRSF" id="PIRSF000216">
    <property type="entry name" value="NADH_DH_24kDa"/>
    <property type="match status" value="1"/>
</dbReference>
<evidence type="ECO:0000313" key="8">
    <source>
        <dbReference type="EMBL" id="OGH01143.1"/>
    </source>
</evidence>
<dbReference type="PANTHER" id="PTHR43342:SF1">
    <property type="entry name" value="BIFURCATING [FEFE] HYDROGENASE GAMMA SUBUNIT"/>
    <property type="match status" value="1"/>
</dbReference>
<name>A0A1F6GSL7_9PROT</name>
<reference evidence="8 9" key="1">
    <citation type="journal article" date="2016" name="Nat. Commun.">
        <title>Thousands of microbial genomes shed light on interconnected biogeochemical processes in an aquifer system.</title>
        <authorList>
            <person name="Anantharaman K."/>
            <person name="Brown C.T."/>
            <person name="Hug L.A."/>
            <person name="Sharon I."/>
            <person name="Castelle C.J."/>
            <person name="Probst A.J."/>
            <person name="Thomas B.C."/>
            <person name="Singh A."/>
            <person name="Wilkins M.J."/>
            <person name="Karaoz U."/>
            <person name="Brodie E.L."/>
            <person name="Williams K.H."/>
            <person name="Hubbard S.S."/>
            <person name="Banfield J.F."/>
        </authorList>
    </citation>
    <scope>NUCLEOTIDE SEQUENCE [LARGE SCALE GENOMIC DNA]</scope>
</reference>
<dbReference type="Pfam" id="PF01257">
    <property type="entry name" value="2Fe-2S_thioredx"/>
    <property type="match status" value="1"/>
</dbReference>
<gene>
    <name evidence="8" type="ORF">A2557_02745</name>
</gene>
<dbReference type="GO" id="GO:0016491">
    <property type="term" value="F:oxidoreductase activity"/>
    <property type="evidence" value="ECO:0007669"/>
    <property type="project" value="InterPro"/>
</dbReference>
<dbReference type="Gene3D" id="1.10.10.1590">
    <property type="entry name" value="NADH-quinone oxidoreductase subunit E"/>
    <property type="match status" value="1"/>
</dbReference>
<evidence type="ECO:0000256" key="5">
    <source>
        <dbReference type="ARBA" id="ARBA00023014"/>
    </source>
</evidence>
<evidence type="ECO:0000256" key="6">
    <source>
        <dbReference type="ARBA" id="ARBA00034078"/>
    </source>
</evidence>
<dbReference type="InterPro" id="IPR002023">
    <property type="entry name" value="NuoE-like"/>
</dbReference>
<dbReference type="InterPro" id="IPR041921">
    <property type="entry name" value="NuoE_N"/>
</dbReference>
<dbReference type="EMBL" id="MFNF01000039">
    <property type="protein sequence ID" value="OGH01143.1"/>
    <property type="molecule type" value="Genomic_DNA"/>
</dbReference>
<feature type="binding site" evidence="7">
    <location>
        <position position="115"/>
    </location>
    <ligand>
        <name>[2Fe-2S] cluster</name>
        <dbReference type="ChEBI" id="CHEBI:190135"/>
    </ligand>
</feature>
<dbReference type="InterPro" id="IPR042128">
    <property type="entry name" value="NuoE_dom"/>
</dbReference>
<proteinExistence type="inferred from homology"/>
<dbReference type="CDD" id="cd03064">
    <property type="entry name" value="TRX_Fd_NuoE"/>
    <property type="match status" value="1"/>
</dbReference>
<accession>A0A1F6GSL7</accession>
<dbReference type="Gene3D" id="3.40.30.10">
    <property type="entry name" value="Glutaredoxin"/>
    <property type="match status" value="1"/>
</dbReference>
<evidence type="ECO:0000256" key="3">
    <source>
        <dbReference type="ARBA" id="ARBA00022723"/>
    </source>
</evidence>
<comment type="cofactor">
    <cofactor evidence="6">
        <name>[2Fe-2S] cluster</name>
        <dbReference type="ChEBI" id="CHEBI:190135"/>
    </cofactor>
</comment>
<dbReference type="InterPro" id="IPR036249">
    <property type="entry name" value="Thioredoxin-like_sf"/>
</dbReference>
<dbReference type="Proteomes" id="UP000177583">
    <property type="component" value="Unassembled WGS sequence"/>
</dbReference>
<organism evidence="8 9">
    <name type="scientific">Candidatus Lambdaproteobacteria bacterium RIFOXYD2_FULL_56_26</name>
    <dbReference type="NCBI Taxonomy" id="1817773"/>
    <lineage>
        <taxon>Bacteria</taxon>
        <taxon>Pseudomonadati</taxon>
        <taxon>Pseudomonadota</taxon>
        <taxon>Candidatus Lambdaproteobacteria</taxon>
    </lineage>
</organism>